<dbReference type="Proteomes" id="UP000243745">
    <property type="component" value="Unassembled WGS sequence"/>
</dbReference>
<keyword evidence="3" id="KW-1185">Reference proteome</keyword>
<name>A0A662ZIK2_9GAMM</name>
<organism evidence="2 3">
    <name type="scientific">Ruminobacter amylophilus</name>
    <dbReference type="NCBI Taxonomy" id="867"/>
    <lineage>
        <taxon>Bacteria</taxon>
        <taxon>Pseudomonadati</taxon>
        <taxon>Pseudomonadota</taxon>
        <taxon>Gammaproteobacteria</taxon>
        <taxon>Aeromonadales</taxon>
        <taxon>Succinivibrionaceae</taxon>
        <taxon>Ruminobacter</taxon>
    </lineage>
</organism>
<evidence type="ECO:0000313" key="3">
    <source>
        <dbReference type="Proteomes" id="UP000243745"/>
    </source>
</evidence>
<dbReference type="EMBL" id="FOXF01000017">
    <property type="protein sequence ID" value="SFP35954.1"/>
    <property type="molecule type" value="Genomic_DNA"/>
</dbReference>
<sequence length="257" mass="28831">MIFLKQIETPGNLDLRTAFLAPFQGISFLLSRPFLLLKVLLCSVAIVLSLPVFILNFFTIPIFLCLIMLMIINDIEGDNLSFAEIMTLVYTNIKIKVKSFIFMSFPALLFILYILHSIENFSKSVLIYEMFGLLCFLNIWGLITANALLISSKNNSTLLNSVTDSLNLLVSKPFVFFSQLIIWTMGLMFTLAVLGAYILILPSVGVAHGSLLEMVMVILITFIAVCVYLAFYISGITVLLYHWYGKTSQQSEDTADS</sequence>
<feature type="transmembrane region" description="Helical" evidence="1">
    <location>
        <begin position="127"/>
        <end position="150"/>
    </location>
</feature>
<keyword evidence="1" id="KW-0812">Transmembrane</keyword>
<dbReference type="AlphaFoldDB" id="A0A662ZIK2"/>
<keyword evidence="1" id="KW-1133">Transmembrane helix</keyword>
<feature type="transmembrane region" description="Helical" evidence="1">
    <location>
        <begin position="97"/>
        <end position="115"/>
    </location>
</feature>
<evidence type="ECO:0000256" key="1">
    <source>
        <dbReference type="SAM" id="Phobius"/>
    </source>
</evidence>
<feature type="transmembrane region" description="Helical" evidence="1">
    <location>
        <begin position="39"/>
        <end position="72"/>
    </location>
</feature>
<evidence type="ECO:0000313" key="2">
    <source>
        <dbReference type="EMBL" id="SFP35954.1"/>
    </source>
</evidence>
<feature type="transmembrane region" description="Helical" evidence="1">
    <location>
        <begin position="211"/>
        <end position="244"/>
    </location>
</feature>
<accession>A0A662ZIK2</accession>
<gene>
    <name evidence="2" type="ORF">SAMN02910344_01186</name>
</gene>
<reference evidence="2 3" key="1">
    <citation type="submission" date="2016-10" db="EMBL/GenBank/DDBJ databases">
        <authorList>
            <person name="Varghese N."/>
            <person name="Submissions S."/>
        </authorList>
    </citation>
    <scope>NUCLEOTIDE SEQUENCE [LARGE SCALE GENOMIC DNA]</scope>
    <source>
        <strain evidence="2 3">DSM 1361</strain>
    </source>
</reference>
<proteinExistence type="predicted"/>
<feature type="transmembrane region" description="Helical" evidence="1">
    <location>
        <begin position="174"/>
        <end position="199"/>
    </location>
</feature>
<keyword evidence="1" id="KW-0472">Membrane</keyword>
<protein>
    <submittedName>
        <fullName evidence="2">Uncharacterized protein</fullName>
    </submittedName>
</protein>